<evidence type="ECO:0000256" key="6">
    <source>
        <dbReference type="RuleBase" id="RU368091"/>
    </source>
</evidence>
<comment type="function">
    <text evidence="6">Has oligopeptidase activity and degrades a variety of small bioactive peptides.</text>
</comment>
<dbReference type="Gene3D" id="1.10.1370.20">
    <property type="entry name" value="Oligoendopeptidase f, C-terminal domain"/>
    <property type="match status" value="1"/>
</dbReference>
<sequence>MTELKERNQIEQKYKWDLSTLFESDEAWNEALTKLDALISEAASFQGKLNNTESLLAYFTVSDELDKALNNVFTYAMLRHSEDTRATDAQGMYSKAYGKYVEAVSATSFAQPEILGNDEEVLKGFIADPSLNDFAFLLENLVRNKAHTLSAAEEKLLSTFGEVFSAPGRTSEALMDADMVFDAAKDGEGNSHEVNGSSYILLQGSDDRELRKNSFTSLYKGYKQHINTFASTYSTTVKAASIDAKVRHHESSRQAAMFSDNIPVSVYDNLVETVHKHLPTMYRYVKLRKKMLGLDELHYYDVYAPLLKGSAKDYSYEEAKEMVLEAVNPLGTEYTDVVKAGLENRWVDVYPNKGKRGGAYSSGTYTSNPYILCNYTGTLDSVSTLAHEMGHSMHSYRTNHTQPVHYANYTMFVAEVASTVNENLLIEQLLQKETDPAQRMALLNQYMEGFKGTIYRQTMFAEFEKEAHAASERGESLTPEFLNQLYLNLVKKYFGEELVIDDEVQYEWARIPHFYRPFYVYVYATGYSTAVAISEGILHGGKERVQKYLEFLSMGSSAYPIDELKHAGVDLTTPEPIDIALEKFAKILDDAEETFTKLQQK</sequence>
<keyword evidence="5 6" id="KW-0482">Metalloprotease</keyword>
<dbReference type="NCBIfam" id="TIGR00181">
    <property type="entry name" value="pepF"/>
    <property type="match status" value="1"/>
</dbReference>
<gene>
    <name evidence="9" type="primary">pepF</name>
    <name evidence="9" type="ORF">DWX20_04185</name>
</gene>
<dbReference type="InterPro" id="IPR013647">
    <property type="entry name" value="OligopepF_N_dom"/>
</dbReference>
<dbReference type="RefSeq" id="WP_118764604.1">
    <property type="nucleotide sequence ID" value="NZ_CABJCF010000002.1"/>
</dbReference>
<evidence type="ECO:0000259" key="8">
    <source>
        <dbReference type="Pfam" id="PF08439"/>
    </source>
</evidence>
<dbReference type="EC" id="3.4.24.-" evidence="6"/>
<keyword evidence="1 6" id="KW-0645">Protease</keyword>
<dbReference type="PANTHER" id="PTHR11804">
    <property type="entry name" value="PROTEASE M3 THIMET OLIGOPEPTIDASE-RELATED"/>
    <property type="match status" value="1"/>
</dbReference>
<dbReference type="EMBL" id="QRWX01000002">
    <property type="protein sequence ID" value="RGT56014.1"/>
    <property type="molecule type" value="Genomic_DNA"/>
</dbReference>
<protein>
    <recommendedName>
        <fullName evidence="6">Oligopeptidase F</fullName>
        <ecNumber evidence="6">3.4.24.-</ecNumber>
    </recommendedName>
</protein>
<name>A0A412PEX5_9FIRM</name>
<evidence type="ECO:0000259" key="7">
    <source>
        <dbReference type="Pfam" id="PF01432"/>
    </source>
</evidence>
<evidence type="ECO:0000256" key="1">
    <source>
        <dbReference type="ARBA" id="ARBA00022670"/>
    </source>
</evidence>
<keyword evidence="2 6" id="KW-0479">Metal-binding</keyword>
<dbReference type="GO" id="GO:0004222">
    <property type="term" value="F:metalloendopeptidase activity"/>
    <property type="evidence" value="ECO:0007669"/>
    <property type="project" value="UniProtKB-UniRule"/>
</dbReference>
<accession>A0A412PEX5</accession>
<dbReference type="Proteomes" id="UP000284731">
    <property type="component" value="Unassembled WGS sequence"/>
</dbReference>
<comment type="caution">
    <text evidence="9">The sequence shown here is derived from an EMBL/GenBank/DDBJ whole genome shotgun (WGS) entry which is preliminary data.</text>
</comment>
<comment type="cofactor">
    <cofactor evidence="6">
        <name>Zn(2+)</name>
        <dbReference type="ChEBI" id="CHEBI:29105"/>
    </cofactor>
    <text evidence="6">Binds 1 zinc ion.</text>
</comment>
<reference evidence="9 10" key="1">
    <citation type="submission" date="2018-08" db="EMBL/GenBank/DDBJ databases">
        <title>A genome reference for cultivated species of the human gut microbiota.</title>
        <authorList>
            <person name="Zou Y."/>
            <person name="Xue W."/>
            <person name="Luo G."/>
        </authorList>
    </citation>
    <scope>NUCLEOTIDE SEQUENCE [LARGE SCALE GENOMIC DNA]</scope>
    <source>
        <strain evidence="9 10">AF18-46</strain>
    </source>
</reference>
<evidence type="ECO:0000256" key="3">
    <source>
        <dbReference type="ARBA" id="ARBA00022801"/>
    </source>
</evidence>
<keyword evidence="4 6" id="KW-0862">Zinc</keyword>
<dbReference type="InterPro" id="IPR042088">
    <property type="entry name" value="OligoPept_F_C"/>
</dbReference>
<evidence type="ECO:0000313" key="10">
    <source>
        <dbReference type="Proteomes" id="UP000284731"/>
    </source>
</evidence>
<dbReference type="InterPro" id="IPR001567">
    <property type="entry name" value="Pept_M3A_M3B_dom"/>
</dbReference>
<dbReference type="Gene3D" id="1.10.287.830">
    <property type="entry name" value="putative peptidase helix hairpin domain like"/>
    <property type="match status" value="1"/>
</dbReference>
<comment type="similarity">
    <text evidence="6">Belongs to the peptidase M3B family.</text>
</comment>
<dbReference type="AlphaFoldDB" id="A0A412PEX5"/>
<dbReference type="Pfam" id="PF01432">
    <property type="entry name" value="Peptidase_M3"/>
    <property type="match status" value="1"/>
</dbReference>
<dbReference type="InterPro" id="IPR004438">
    <property type="entry name" value="Peptidase_M3B"/>
</dbReference>
<feature type="domain" description="Oligopeptidase F N-terminal" evidence="8">
    <location>
        <begin position="113"/>
        <end position="181"/>
    </location>
</feature>
<proteinExistence type="inferred from homology"/>
<evidence type="ECO:0000256" key="2">
    <source>
        <dbReference type="ARBA" id="ARBA00022723"/>
    </source>
</evidence>
<dbReference type="InterPro" id="IPR045090">
    <property type="entry name" value="Pept_M3A_M3B"/>
</dbReference>
<dbReference type="Gene3D" id="1.20.140.70">
    <property type="entry name" value="Oligopeptidase f, N-terminal domain"/>
    <property type="match status" value="1"/>
</dbReference>
<dbReference type="Pfam" id="PF08439">
    <property type="entry name" value="Peptidase_M3_N"/>
    <property type="match status" value="1"/>
</dbReference>
<evidence type="ECO:0000256" key="4">
    <source>
        <dbReference type="ARBA" id="ARBA00022833"/>
    </source>
</evidence>
<dbReference type="GO" id="GO:0046872">
    <property type="term" value="F:metal ion binding"/>
    <property type="evidence" value="ECO:0007669"/>
    <property type="project" value="UniProtKB-UniRule"/>
</dbReference>
<dbReference type="CDD" id="cd09608">
    <property type="entry name" value="M3B_PepF"/>
    <property type="match status" value="1"/>
</dbReference>
<dbReference type="PANTHER" id="PTHR11804:SF84">
    <property type="entry name" value="SACCHAROLYSIN"/>
    <property type="match status" value="1"/>
</dbReference>
<keyword evidence="3 6" id="KW-0378">Hydrolase</keyword>
<dbReference type="SUPFAM" id="SSF55486">
    <property type="entry name" value="Metalloproteases ('zincins'), catalytic domain"/>
    <property type="match status" value="1"/>
</dbReference>
<feature type="domain" description="Peptidase M3A/M3B catalytic" evidence="7">
    <location>
        <begin position="202"/>
        <end position="581"/>
    </location>
</feature>
<dbReference type="GO" id="GO:0006518">
    <property type="term" value="P:peptide metabolic process"/>
    <property type="evidence" value="ECO:0007669"/>
    <property type="project" value="TreeGrafter"/>
</dbReference>
<dbReference type="GO" id="GO:0006508">
    <property type="term" value="P:proteolysis"/>
    <property type="evidence" value="ECO:0007669"/>
    <property type="project" value="UniProtKB-KW"/>
</dbReference>
<evidence type="ECO:0000313" key="9">
    <source>
        <dbReference type="EMBL" id="RGT56014.1"/>
    </source>
</evidence>
<evidence type="ECO:0000256" key="5">
    <source>
        <dbReference type="ARBA" id="ARBA00023049"/>
    </source>
</evidence>
<organism evidence="9 10">
    <name type="scientific">Solobacterium moorei</name>
    <dbReference type="NCBI Taxonomy" id="102148"/>
    <lineage>
        <taxon>Bacteria</taxon>
        <taxon>Bacillati</taxon>
        <taxon>Bacillota</taxon>
        <taxon>Erysipelotrichia</taxon>
        <taxon>Erysipelotrichales</taxon>
        <taxon>Erysipelotrichaceae</taxon>
        <taxon>Solobacterium</taxon>
    </lineage>
</organism>